<dbReference type="Pfam" id="PF00954">
    <property type="entry name" value="S_locus_glycop"/>
    <property type="match status" value="1"/>
</dbReference>
<dbReference type="Gene3D" id="3.50.4.10">
    <property type="entry name" value="Hepatocyte Growth Factor"/>
    <property type="match status" value="1"/>
</dbReference>
<evidence type="ECO:0000256" key="6">
    <source>
        <dbReference type="ARBA" id="ARBA00022692"/>
    </source>
</evidence>
<feature type="domain" description="Bulb-type lectin" evidence="23">
    <location>
        <begin position="28"/>
        <end position="153"/>
    </location>
</feature>
<dbReference type="EMBL" id="CP093343">
    <property type="protein sequence ID" value="WOG85256.1"/>
    <property type="molecule type" value="Genomic_DNA"/>
</dbReference>
<comment type="similarity">
    <text evidence="19">Belongs to the protein kinase superfamily. Ser/Thr protein kinase family.</text>
</comment>
<proteinExistence type="inferred from homology"/>
<keyword evidence="10 19" id="KW-0418">Kinase</keyword>
<dbReference type="GO" id="GO:0005886">
    <property type="term" value="C:plasma membrane"/>
    <property type="evidence" value="ECO:0007669"/>
    <property type="project" value="UniProtKB-SubCell"/>
</dbReference>
<keyword evidence="6 20" id="KW-0812">Transmembrane</keyword>
<dbReference type="InterPro" id="IPR001480">
    <property type="entry name" value="Bulb-type_lectin_dom"/>
</dbReference>
<organism evidence="25 26">
    <name type="scientific">Daucus carota subsp. sativus</name>
    <name type="common">Carrot</name>
    <dbReference type="NCBI Taxonomy" id="79200"/>
    <lineage>
        <taxon>Eukaryota</taxon>
        <taxon>Viridiplantae</taxon>
        <taxon>Streptophyta</taxon>
        <taxon>Embryophyta</taxon>
        <taxon>Tracheophyta</taxon>
        <taxon>Spermatophyta</taxon>
        <taxon>Magnoliopsida</taxon>
        <taxon>eudicotyledons</taxon>
        <taxon>Gunneridae</taxon>
        <taxon>Pentapetalae</taxon>
        <taxon>asterids</taxon>
        <taxon>campanulids</taxon>
        <taxon>Apiales</taxon>
        <taxon>Apiaceae</taxon>
        <taxon>Apioideae</taxon>
        <taxon>Scandiceae</taxon>
        <taxon>Daucinae</taxon>
        <taxon>Daucus</taxon>
        <taxon>Daucus sect. Daucus</taxon>
    </lineage>
</organism>
<comment type="catalytic activity">
    <reaction evidence="18 19">
        <text>L-seryl-[protein] + ATP = O-phospho-L-seryl-[protein] + ADP + H(+)</text>
        <dbReference type="Rhea" id="RHEA:17989"/>
        <dbReference type="Rhea" id="RHEA-COMP:9863"/>
        <dbReference type="Rhea" id="RHEA-COMP:11604"/>
        <dbReference type="ChEBI" id="CHEBI:15378"/>
        <dbReference type="ChEBI" id="CHEBI:29999"/>
        <dbReference type="ChEBI" id="CHEBI:30616"/>
        <dbReference type="ChEBI" id="CHEBI:83421"/>
        <dbReference type="ChEBI" id="CHEBI:456216"/>
        <dbReference type="EC" id="2.7.11.1"/>
    </reaction>
</comment>
<dbReference type="GO" id="GO:0005524">
    <property type="term" value="F:ATP binding"/>
    <property type="evidence" value="ECO:0007669"/>
    <property type="project" value="UniProtKB-KW"/>
</dbReference>
<evidence type="ECO:0000256" key="21">
    <source>
        <dbReference type="SAM" id="SignalP"/>
    </source>
</evidence>
<dbReference type="Pfam" id="PF08276">
    <property type="entry name" value="PAN_2"/>
    <property type="match status" value="1"/>
</dbReference>
<dbReference type="AlphaFoldDB" id="A0AAF0WAI6"/>
<dbReference type="GO" id="GO:0048544">
    <property type="term" value="P:recognition of pollen"/>
    <property type="evidence" value="ECO:0007669"/>
    <property type="project" value="InterPro"/>
</dbReference>
<dbReference type="InterPro" id="IPR036426">
    <property type="entry name" value="Bulb-type_lectin_dom_sf"/>
</dbReference>
<comment type="subcellular location">
    <subcellularLocation>
        <location evidence="1">Cell membrane</location>
        <topology evidence="1">Single-pass type I membrane protein</topology>
    </subcellularLocation>
</comment>
<evidence type="ECO:0000256" key="3">
    <source>
        <dbReference type="ARBA" id="ARBA00022527"/>
    </source>
</evidence>
<keyword evidence="26" id="KW-1185">Reference proteome</keyword>
<dbReference type="PROSITE" id="PS50011">
    <property type="entry name" value="PROTEIN_KINASE_DOM"/>
    <property type="match status" value="1"/>
</dbReference>
<dbReference type="Gene3D" id="2.90.10.10">
    <property type="entry name" value="Bulb-type lectin domain"/>
    <property type="match status" value="1"/>
</dbReference>
<feature type="domain" description="Protein kinase" evidence="22">
    <location>
        <begin position="498"/>
        <end position="816"/>
    </location>
</feature>
<evidence type="ECO:0000256" key="7">
    <source>
        <dbReference type="ARBA" id="ARBA00022729"/>
    </source>
</evidence>
<keyword evidence="9 19" id="KW-0547">Nucleotide-binding</keyword>
<accession>A0AAF0WAI6</accession>
<evidence type="ECO:0000313" key="25">
    <source>
        <dbReference type="EMBL" id="WOG85256.1"/>
    </source>
</evidence>
<keyword evidence="14" id="KW-1015">Disulfide bond</keyword>
<dbReference type="PIRSF" id="PIRSF000641">
    <property type="entry name" value="SRK"/>
    <property type="match status" value="1"/>
</dbReference>
<keyword evidence="3 19" id="KW-0723">Serine/threonine-protein kinase</keyword>
<evidence type="ECO:0000256" key="12">
    <source>
        <dbReference type="ARBA" id="ARBA00022989"/>
    </source>
</evidence>
<comment type="catalytic activity">
    <reaction evidence="17 19">
        <text>L-threonyl-[protein] + ATP = O-phospho-L-threonyl-[protein] + ADP + H(+)</text>
        <dbReference type="Rhea" id="RHEA:46608"/>
        <dbReference type="Rhea" id="RHEA-COMP:11060"/>
        <dbReference type="Rhea" id="RHEA-COMP:11605"/>
        <dbReference type="ChEBI" id="CHEBI:15378"/>
        <dbReference type="ChEBI" id="CHEBI:30013"/>
        <dbReference type="ChEBI" id="CHEBI:30616"/>
        <dbReference type="ChEBI" id="CHEBI:61977"/>
        <dbReference type="ChEBI" id="CHEBI:456216"/>
        <dbReference type="EC" id="2.7.11.1"/>
    </reaction>
</comment>
<evidence type="ECO:0000256" key="14">
    <source>
        <dbReference type="ARBA" id="ARBA00023157"/>
    </source>
</evidence>
<reference evidence="25" key="2">
    <citation type="submission" date="2022-03" db="EMBL/GenBank/DDBJ databases">
        <title>Draft title - Genomic analysis of global carrot germplasm unveils the trajectory of domestication and the origin of high carotenoid orange carrot.</title>
        <authorList>
            <person name="Iorizzo M."/>
            <person name="Ellison S."/>
            <person name="Senalik D."/>
            <person name="Macko-Podgorni A."/>
            <person name="Grzebelus D."/>
            <person name="Bostan H."/>
            <person name="Rolling W."/>
            <person name="Curaba J."/>
            <person name="Simon P."/>
        </authorList>
    </citation>
    <scope>NUCLEOTIDE SEQUENCE</scope>
    <source>
        <tissue evidence="25">Leaf</tissue>
    </source>
</reference>
<dbReference type="CDD" id="cd01098">
    <property type="entry name" value="PAN_AP_plant"/>
    <property type="match status" value="1"/>
</dbReference>
<evidence type="ECO:0000256" key="17">
    <source>
        <dbReference type="ARBA" id="ARBA00047899"/>
    </source>
</evidence>
<dbReference type="SUPFAM" id="SSF56112">
    <property type="entry name" value="Protein kinase-like (PK-like)"/>
    <property type="match status" value="1"/>
</dbReference>
<dbReference type="Proteomes" id="UP000077755">
    <property type="component" value="Chromosome 1"/>
</dbReference>
<name>A0AAF0WAI6_DAUCS</name>
<evidence type="ECO:0000256" key="8">
    <source>
        <dbReference type="ARBA" id="ARBA00022734"/>
    </source>
</evidence>
<evidence type="ECO:0000256" key="13">
    <source>
        <dbReference type="ARBA" id="ARBA00023136"/>
    </source>
</evidence>
<feature type="signal peptide" evidence="21">
    <location>
        <begin position="1"/>
        <end position="25"/>
    </location>
</feature>
<evidence type="ECO:0000256" key="19">
    <source>
        <dbReference type="PIRNR" id="PIRNR000641"/>
    </source>
</evidence>
<evidence type="ECO:0000256" key="5">
    <source>
        <dbReference type="ARBA" id="ARBA00022679"/>
    </source>
</evidence>
<evidence type="ECO:0000256" key="4">
    <source>
        <dbReference type="ARBA" id="ARBA00022536"/>
    </source>
</evidence>
<dbReference type="SMART" id="SM00473">
    <property type="entry name" value="PAN_AP"/>
    <property type="match status" value="1"/>
</dbReference>
<evidence type="ECO:0000259" key="23">
    <source>
        <dbReference type="PROSITE" id="PS50927"/>
    </source>
</evidence>
<keyword evidence="8" id="KW-0430">Lectin</keyword>
<evidence type="ECO:0000256" key="10">
    <source>
        <dbReference type="ARBA" id="ARBA00022777"/>
    </source>
</evidence>
<feature type="domain" description="Apple" evidence="24">
    <location>
        <begin position="343"/>
        <end position="426"/>
    </location>
</feature>
<dbReference type="Pfam" id="PF01453">
    <property type="entry name" value="B_lectin"/>
    <property type="match status" value="1"/>
</dbReference>
<dbReference type="FunFam" id="1.10.510.10:FF:000060">
    <property type="entry name" value="G-type lectin S-receptor-like serine/threonine-protein kinase"/>
    <property type="match status" value="1"/>
</dbReference>
<keyword evidence="2" id="KW-1003">Cell membrane</keyword>
<dbReference type="InterPro" id="IPR000858">
    <property type="entry name" value="S_locus_glycoprot_dom"/>
</dbReference>
<sequence>MDSKQTCKFVLLCTIVCVLFCTCTSIDTIATTQFISDAKNDTLLSSNGVFRLGFFSPPMSKNRYVGIWFSEVHVQNVVWVANRDSPLKSNDGVFKILGNGNIGIFSESQAKQPVWSSNVTEVSAASSIHAKLLDSGNLVLISGSGRVIWQSFDHPTDTILAGMKLGVDKRTGLNRVITSWKSPNDPGTGDVSFVLDASTELPQLYGEMDSYRVWRGGPWNGQIMIGVPMASRIKPVEFSIEAAIFNYTFVNNKDEVQVVFRRLKVETAGYAEQQLWNAESKEWTIIWTAPQDRCDKYKRCGAYSLCNNTNSIQCMCLPGYEAEQYQEWDMNCVEKRKELHSSCGKGKGEGFMKITGLKLPDASNANFMKNMSLQECELECFKNCNCTAYASADVNVGGRGCFAWYGELIDVRTYVADGQDLYIRVDAQGHGMHKKMMLLIIFVALGLGVLLFIYWWRKRDKKKDPSNEVSHANSLADNSNIELTFFQLDTILKATDNFSPAKKLGQGGFGPVYKGELLNGQDIAVKRLSRSSEQGISEFKNEALLIAKLQHRNLVRLLGCCIDNEEKILIYEFMPNLSLDCFLFDETRKSLLDWNKRHDIIVGIARGILYLHQDSRFKIIHRDLKTSNILLDKDLNPKISDFGTARLFGGNQSQANTGTVVGTFGYMSPEYILHGLFSDKSDVFSFGVLLLEIISGKKNSGVVLDVYPPSNLISYVWERWTAGKAIDILDISIADSCPVHEVLRCIQVGLLCVQDNSPDRPTMSTVVFMLSNDAALPLPKQPVFAMYRSHHNPDSIIYDTNSSSLNDLTITNPVGR</sequence>
<evidence type="ECO:0000256" key="16">
    <source>
        <dbReference type="ARBA" id="ARBA00023180"/>
    </source>
</evidence>
<keyword evidence="15" id="KW-0675">Receptor</keyword>
<protein>
    <recommendedName>
        <fullName evidence="19">Receptor-like serine/threonine-protein kinase</fullName>
        <ecNumber evidence="19">2.7.11.1</ecNumber>
    </recommendedName>
</protein>
<dbReference type="FunFam" id="2.90.10.10:FF:000005">
    <property type="entry name" value="G-type lectin S-receptor-like serine/threonine-protein kinase"/>
    <property type="match status" value="1"/>
</dbReference>
<dbReference type="PROSITE" id="PS50927">
    <property type="entry name" value="BULB_LECTIN"/>
    <property type="match status" value="1"/>
</dbReference>
<dbReference type="CDD" id="cd00028">
    <property type="entry name" value="B_lectin"/>
    <property type="match status" value="1"/>
</dbReference>
<dbReference type="EC" id="2.7.11.1" evidence="19"/>
<dbReference type="SUPFAM" id="SSF51110">
    <property type="entry name" value="alpha-D-mannose-specific plant lectins"/>
    <property type="match status" value="1"/>
</dbReference>
<dbReference type="PANTHER" id="PTHR27002">
    <property type="entry name" value="RECEPTOR-LIKE SERINE/THREONINE-PROTEIN KINASE SD1-8"/>
    <property type="match status" value="1"/>
</dbReference>
<evidence type="ECO:0000256" key="15">
    <source>
        <dbReference type="ARBA" id="ARBA00023170"/>
    </source>
</evidence>
<evidence type="ECO:0000256" key="18">
    <source>
        <dbReference type="ARBA" id="ARBA00048679"/>
    </source>
</evidence>
<dbReference type="PROSITE" id="PS50948">
    <property type="entry name" value="PAN"/>
    <property type="match status" value="1"/>
</dbReference>
<evidence type="ECO:0000256" key="20">
    <source>
        <dbReference type="SAM" id="Phobius"/>
    </source>
</evidence>
<dbReference type="Gene3D" id="3.30.200.20">
    <property type="entry name" value="Phosphorylase Kinase, domain 1"/>
    <property type="match status" value="1"/>
</dbReference>
<dbReference type="GO" id="GO:0004674">
    <property type="term" value="F:protein serine/threonine kinase activity"/>
    <property type="evidence" value="ECO:0007669"/>
    <property type="project" value="UniProtKB-KW"/>
</dbReference>
<dbReference type="InterPro" id="IPR024171">
    <property type="entry name" value="SRK-like_kinase"/>
</dbReference>
<keyword evidence="16" id="KW-0325">Glycoprotein</keyword>
<dbReference type="InterPro" id="IPR011009">
    <property type="entry name" value="Kinase-like_dom_sf"/>
</dbReference>
<reference evidence="25" key="1">
    <citation type="journal article" date="2016" name="Nat. Genet.">
        <title>A high-quality carrot genome assembly provides new insights into carotenoid accumulation and asterid genome evolution.</title>
        <authorList>
            <person name="Iorizzo M."/>
            <person name="Ellison S."/>
            <person name="Senalik D."/>
            <person name="Zeng P."/>
            <person name="Satapoomin P."/>
            <person name="Huang J."/>
            <person name="Bowman M."/>
            <person name="Iovene M."/>
            <person name="Sanseverino W."/>
            <person name="Cavagnaro P."/>
            <person name="Yildiz M."/>
            <person name="Macko-Podgorni A."/>
            <person name="Moranska E."/>
            <person name="Grzebelus E."/>
            <person name="Grzebelus D."/>
            <person name="Ashrafi H."/>
            <person name="Zheng Z."/>
            <person name="Cheng S."/>
            <person name="Spooner D."/>
            <person name="Van Deynze A."/>
            <person name="Simon P."/>
        </authorList>
    </citation>
    <scope>NUCLEOTIDE SEQUENCE</scope>
    <source>
        <tissue evidence="25">Leaf</tissue>
    </source>
</reference>
<dbReference type="FunFam" id="3.30.200.20:FF:000330">
    <property type="entry name" value="G-type lectin S-receptor-like serine/threonine-protein kinase At4g03230"/>
    <property type="match status" value="1"/>
</dbReference>
<keyword evidence="11 19" id="KW-0067">ATP-binding</keyword>
<gene>
    <name evidence="25" type="ORF">DCAR_0104444</name>
</gene>
<feature type="transmembrane region" description="Helical" evidence="20">
    <location>
        <begin position="436"/>
        <end position="456"/>
    </location>
</feature>
<keyword evidence="5 19" id="KW-0808">Transferase</keyword>
<dbReference type="Gene3D" id="1.10.510.10">
    <property type="entry name" value="Transferase(Phosphotransferase) domain 1"/>
    <property type="match status" value="1"/>
</dbReference>
<dbReference type="SMART" id="SM00108">
    <property type="entry name" value="B_lectin"/>
    <property type="match status" value="1"/>
</dbReference>
<keyword evidence="12 20" id="KW-1133">Transmembrane helix</keyword>
<dbReference type="InterPro" id="IPR001245">
    <property type="entry name" value="Ser-Thr/Tyr_kinase_cat_dom"/>
</dbReference>
<evidence type="ECO:0000259" key="22">
    <source>
        <dbReference type="PROSITE" id="PS50011"/>
    </source>
</evidence>
<evidence type="ECO:0000256" key="9">
    <source>
        <dbReference type="ARBA" id="ARBA00022741"/>
    </source>
</evidence>
<evidence type="ECO:0000256" key="1">
    <source>
        <dbReference type="ARBA" id="ARBA00004251"/>
    </source>
</evidence>
<feature type="chain" id="PRO_5042254607" description="Receptor-like serine/threonine-protein kinase" evidence="21">
    <location>
        <begin position="26"/>
        <end position="816"/>
    </location>
</feature>
<dbReference type="InterPro" id="IPR003609">
    <property type="entry name" value="Pan_app"/>
</dbReference>
<dbReference type="GO" id="GO:0030246">
    <property type="term" value="F:carbohydrate binding"/>
    <property type="evidence" value="ECO:0007669"/>
    <property type="project" value="UniProtKB-KW"/>
</dbReference>
<keyword evidence="7 21" id="KW-0732">Signal</keyword>
<dbReference type="CDD" id="cd14066">
    <property type="entry name" value="STKc_IRAK"/>
    <property type="match status" value="1"/>
</dbReference>
<keyword evidence="4" id="KW-0245">EGF-like domain</keyword>
<dbReference type="PANTHER" id="PTHR27002:SF839">
    <property type="entry name" value="NON-SPECIFIC SERINE_THREONINE PROTEIN KINASE"/>
    <property type="match status" value="1"/>
</dbReference>
<dbReference type="Pfam" id="PF07714">
    <property type="entry name" value="PK_Tyr_Ser-Thr"/>
    <property type="match status" value="1"/>
</dbReference>
<evidence type="ECO:0000313" key="26">
    <source>
        <dbReference type="Proteomes" id="UP000077755"/>
    </source>
</evidence>
<evidence type="ECO:0000256" key="2">
    <source>
        <dbReference type="ARBA" id="ARBA00022475"/>
    </source>
</evidence>
<evidence type="ECO:0000256" key="11">
    <source>
        <dbReference type="ARBA" id="ARBA00022840"/>
    </source>
</evidence>
<dbReference type="PROSITE" id="PS00108">
    <property type="entry name" value="PROTEIN_KINASE_ST"/>
    <property type="match status" value="1"/>
</dbReference>
<dbReference type="InterPro" id="IPR000719">
    <property type="entry name" value="Prot_kinase_dom"/>
</dbReference>
<dbReference type="SMART" id="SM00220">
    <property type="entry name" value="S_TKc"/>
    <property type="match status" value="1"/>
</dbReference>
<dbReference type="InterPro" id="IPR008271">
    <property type="entry name" value="Ser/Thr_kinase_AS"/>
</dbReference>
<evidence type="ECO:0000259" key="24">
    <source>
        <dbReference type="PROSITE" id="PS50948"/>
    </source>
</evidence>
<keyword evidence="13 20" id="KW-0472">Membrane</keyword>